<protein>
    <submittedName>
        <fullName evidence="3">Uncharacterized protein LOC111087573</fullName>
    </submittedName>
</protein>
<proteinExistence type="predicted"/>
<name>A0ABM1T3B5_LIMPO</name>
<reference evidence="3" key="1">
    <citation type="submission" date="2025-08" db="UniProtKB">
        <authorList>
            <consortium name="RefSeq"/>
        </authorList>
    </citation>
    <scope>IDENTIFICATION</scope>
    <source>
        <tissue evidence="3">Muscle</tissue>
    </source>
</reference>
<feature type="compositionally biased region" description="Polar residues" evidence="1">
    <location>
        <begin position="74"/>
        <end position="96"/>
    </location>
</feature>
<feature type="region of interest" description="Disordered" evidence="1">
    <location>
        <begin position="35"/>
        <end position="56"/>
    </location>
</feature>
<gene>
    <name evidence="3" type="primary">LOC111087573</name>
</gene>
<evidence type="ECO:0000256" key="1">
    <source>
        <dbReference type="SAM" id="MobiDB-lite"/>
    </source>
</evidence>
<sequence>MLPPVAETKDRTYSVTEYDESMLLRLLELPHTWDNLHGHQSLSGRQKKKSHHGKHTTVLSSLLARYSVCDTHATSSEAQSSLSDPLTNQLTSGLNHNRNRKKCKKTFVPDNL</sequence>
<dbReference type="RefSeq" id="XP_022250371.1">
    <property type="nucleotide sequence ID" value="XM_022394663.1"/>
</dbReference>
<dbReference type="GeneID" id="111087573"/>
<evidence type="ECO:0000313" key="3">
    <source>
        <dbReference type="RefSeq" id="XP_022250371.1"/>
    </source>
</evidence>
<evidence type="ECO:0000313" key="2">
    <source>
        <dbReference type="Proteomes" id="UP000694941"/>
    </source>
</evidence>
<accession>A0ABM1T3B5</accession>
<organism evidence="2 3">
    <name type="scientific">Limulus polyphemus</name>
    <name type="common">Atlantic horseshoe crab</name>
    <dbReference type="NCBI Taxonomy" id="6850"/>
    <lineage>
        <taxon>Eukaryota</taxon>
        <taxon>Metazoa</taxon>
        <taxon>Ecdysozoa</taxon>
        <taxon>Arthropoda</taxon>
        <taxon>Chelicerata</taxon>
        <taxon>Merostomata</taxon>
        <taxon>Xiphosura</taxon>
        <taxon>Limulidae</taxon>
        <taxon>Limulus</taxon>
    </lineage>
</organism>
<feature type="compositionally biased region" description="Basic residues" evidence="1">
    <location>
        <begin position="45"/>
        <end position="55"/>
    </location>
</feature>
<feature type="region of interest" description="Disordered" evidence="1">
    <location>
        <begin position="74"/>
        <end position="112"/>
    </location>
</feature>
<keyword evidence="2" id="KW-1185">Reference proteome</keyword>
<dbReference type="Proteomes" id="UP000694941">
    <property type="component" value="Unplaced"/>
</dbReference>